<dbReference type="InterPro" id="IPR029058">
    <property type="entry name" value="AB_hydrolase_fold"/>
</dbReference>
<dbReference type="InterPro" id="IPR001375">
    <property type="entry name" value="Peptidase_S9_cat"/>
</dbReference>
<protein>
    <recommendedName>
        <fullName evidence="1">Peptidase S9 prolyl oligopeptidase catalytic domain-containing protein</fullName>
    </recommendedName>
</protein>
<dbReference type="Gene3D" id="3.40.50.1820">
    <property type="entry name" value="alpha/beta hydrolase"/>
    <property type="match status" value="1"/>
</dbReference>
<evidence type="ECO:0000259" key="1">
    <source>
        <dbReference type="Pfam" id="PF00326"/>
    </source>
</evidence>
<dbReference type="EMBL" id="SGPJ01000014">
    <property type="protein sequence ID" value="THH01915.1"/>
    <property type="molecule type" value="Genomic_DNA"/>
</dbReference>
<feature type="domain" description="Peptidase S9 prolyl oligopeptidase catalytic" evidence="1">
    <location>
        <begin position="140"/>
        <end position="198"/>
    </location>
</feature>
<proteinExistence type="predicted"/>
<gene>
    <name evidence="2" type="ORF">EW026_g873</name>
</gene>
<name>A0A4S4KTC0_9APHY</name>
<comment type="caution">
    <text evidence="2">The sequence shown here is derived from an EMBL/GenBank/DDBJ whole genome shotgun (WGS) entry which is preliminary data.</text>
</comment>
<sequence>MALSCSRLTTAQIPHYYMPKSEVFFRGRELLDPDLFAEFLHPRCTTLQDSSGSPLAYHSADAPIPGYPANPRMLLARLYLQLGTWLDYYTGTHDVSIALRNIASLAGDPSYGSVSEKPDSSDVLRKNSLLKNAVLSDEHLPLFPQFNVTTSWPPCLLIHGAQDTAVLVQESYHMAHLLERTQVDATLRVVEGREHSFDYAPGAYEVFGGSGGLFDEVRDFIVRHILPASNQGATEGASM</sequence>
<dbReference type="SUPFAM" id="SSF53474">
    <property type="entry name" value="alpha/beta-Hydrolases"/>
    <property type="match status" value="1"/>
</dbReference>
<dbReference type="GO" id="GO:0006508">
    <property type="term" value="P:proteolysis"/>
    <property type="evidence" value="ECO:0007669"/>
    <property type="project" value="InterPro"/>
</dbReference>
<dbReference type="AlphaFoldDB" id="A0A4S4KTC0"/>
<keyword evidence="3" id="KW-1185">Reference proteome</keyword>
<accession>A0A4S4KTC0</accession>
<evidence type="ECO:0000313" key="3">
    <source>
        <dbReference type="Proteomes" id="UP000309038"/>
    </source>
</evidence>
<organism evidence="2 3">
    <name type="scientific">Hermanssonia centrifuga</name>
    <dbReference type="NCBI Taxonomy" id="98765"/>
    <lineage>
        <taxon>Eukaryota</taxon>
        <taxon>Fungi</taxon>
        <taxon>Dikarya</taxon>
        <taxon>Basidiomycota</taxon>
        <taxon>Agaricomycotina</taxon>
        <taxon>Agaricomycetes</taxon>
        <taxon>Polyporales</taxon>
        <taxon>Meruliaceae</taxon>
        <taxon>Hermanssonia</taxon>
    </lineage>
</organism>
<dbReference type="Proteomes" id="UP000309038">
    <property type="component" value="Unassembled WGS sequence"/>
</dbReference>
<dbReference type="Pfam" id="PF00326">
    <property type="entry name" value="Peptidase_S9"/>
    <property type="match status" value="1"/>
</dbReference>
<reference evidence="2 3" key="1">
    <citation type="submission" date="2019-02" db="EMBL/GenBank/DDBJ databases">
        <title>Genome sequencing of the rare red list fungi Phlebia centrifuga.</title>
        <authorList>
            <person name="Buettner E."/>
            <person name="Kellner H."/>
        </authorList>
    </citation>
    <scope>NUCLEOTIDE SEQUENCE [LARGE SCALE GENOMIC DNA]</scope>
    <source>
        <strain evidence="2 3">DSM 108282</strain>
    </source>
</reference>
<evidence type="ECO:0000313" key="2">
    <source>
        <dbReference type="EMBL" id="THH01915.1"/>
    </source>
</evidence>
<dbReference type="GO" id="GO:0008236">
    <property type="term" value="F:serine-type peptidase activity"/>
    <property type="evidence" value="ECO:0007669"/>
    <property type="project" value="InterPro"/>
</dbReference>